<organism evidence="1 2">
    <name type="scientific">Deinobacterium chartae</name>
    <dbReference type="NCBI Taxonomy" id="521158"/>
    <lineage>
        <taxon>Bacteria</taxon>
        <taxon>Thermotogati</taxon>
        <taxon>Deinococcota</taxon>
        <taxon>Deinococci</taxon>
        <taxon>Deinococcales</taxon>
        <taxon>Deinococcaceae</taxon>
        <taxon>Deinobacterium</taxon>
    </lineage>
</organism>
<dbReference type="Proteomes" id="UP000569951">
    <property type="component" value="Unassembled WGS sequence"/>
</dbReference>
<name>A0A841HYN3_9DEIO</name>
<reference evidence="1 2" key="1">
    <citation type="submission" date="2020-08" db="EMBL/GenBank/DDBJ databases">
        <title>Genomic Encyclopedia of Type Strains, Phase IV (KMG-IV): sequencing the most valuable type-strain genomes for metagenomic binning, comparative biology and taxonomic classification.</title>
        <authorList>
            <person name="Goeker M."/>
        </authorList>
    </citation>
    <scope>NUCLEOTIDE SEQUENCE [LARGE SCALE GENOMIC DNA]</scope>
    <source>
        <strain evidence="1 2">DSM 21458</strain>
    </source>
</reference>
<comment type="caution">
    <text evidence="1">The sequence shown here is derived from an EMBL/GenBank/DDBJ whole genome shotgun (WGS) entry which is preliminary data.</text>
</comment>
<evidence type="ECO:0000313" key="1">
    <source>
        <dbReference type="EMBL" id="MBB6097012.1"/>
    </source>
</evidence>
<proteinExistence type="predicted"/>
<gene>
    <name evidence="1" type="ORF">HNR42_000426</name>
</gene>
<keyword evidence="2" id="KW-1185">Reference proteome</keyword>
<evidence type="ECO:0000313" key="2">
    <source>
        <dbReference type="Proteomes" id="UP000569951"/>
    </source>
</evidence>
<dbReference type="EMBL" id="JACHHG010000002">
    <property type="protein sequence ID" value="MBB6097012.1"/>
    <property type="molecule type" value="Genomic_DNA"/>
</dbReference>
<dbReference type="AlphaFoldDB" id="A0A841HYN3"/>
<accession>A0A841HYN3</accession>
<sequence>MSSAPHGQVRLLNSTDPELLQQRVNDFLEQLPENAAVITLTHAVAPAGAHTVYSVVIHYKLLDTSDW</sequence>
<dbReference type="RefSeq" id="WP_183984059.1">
    <property type="nucleotide sequence ID" value="NZ_JACHHG010000002.1"/>
</dbReference>
<protein>
    <submittedName>
        <fullName evidence="1">N-acyl-L-homoserine lactone synthetase</fullName>
    </submittedName>
</protein>